<accession>A0ABV6LK36</accession>
<comment type="pathway">
    <text evidence="1 4">Cofactor biosynthesis; adenosylcobalamin biosynthesis.</text>
</comment>
<comment type="similarity">
    <text evidence="4">Belongs to the CobB/CobQ family. CobQ subfamily.</text>
</comment>
<dbReference type="PANTHER" id="PTHR21343:SF1">
    <property type="entry name" value="COBYRIC ACID SYNTHASE"/>
    <property type="match status" value="1"/>
</dbReference>
<dbReference type="SUPFAM" id="SSF52317">
    <property type="entry name" value="Class I glutamine amidotransferase-like"/>
    <property type="match status" value="1"/>
</dbReference>
<evidence type="ECO:0000256" key="4">
    <source>
        <dbReference type="HAMAP-Rule" id="MF_00028"/>
    </source>
</evidence>
<dbReference type="InterPro" id="IPR029062">
    <property type="entry name" value="Class_I_gatase-like"/>
</dbReference>
<dbReference type="InterPro" id="IPR033949">
    <property type="entry name" value="CobQ_GATase1"/>
</dbReference>
<dbReference type="EMBL" id="JBHLTP010000003">
    <property type="protein sequence ID" value="MFC0522736.1"/>
    <property type="molecule type" value="Genomic_DNA"/>
</dbReference>
<dbReference type="Gene3D" id="3.40.50.880">
    <property type="match status" value="1"/>
</dbReference>
<dbReference type="InterPro" id="IPR047045">
    <property type="entry name" value="CobQ_N"/>
</dbReference>
<dbReference type="PANTHER" id="PTHR21343">
    <property type="entry name" value="DETHIOBIOTIN SYNTHETASE"/>
    <property type="match status" value="1"/>
</dbReference>
<protein>
    <recommendedName>
        <fullName evidence="4">Cobyric acid synthase</fullName>
    </recommendedName>
</protein>
<dbReference type="InterPro" id="IPR027417">
    <property type="entry name" value="P-loop_NTPase"/>
</dbReference>
<dbReference type="NCBIfam" id="TIGR00313">
    <property type="entry name" value="cobQ"/>
    <property type="match status" value="1"/>
</dbReference>
<dbReference type="InterPro" id="IPR002586">
    <property type="entry name" value="CobQ/CobB/MinD/ParA_Nub-bd_dom"/>
</dbReference>
<evidence type="ECO:0000313" key="7">
    <source>
        <dbReference type="EMBL" id="MFC0522736.1"/>
    </source>
</evidence>
<dbReference type="CDD" id="cd01750">
    <property type="entry name" value="GATase1_CobQ"/>
    <property type="match status" value="1"/>
</dbReference>
<keyword evidence="2 4" id="KW-0169">Cobalamin biosynthesis</keyword>
<dbReference type="NCBIfam" id="NF001989">
    <property type="entry name" value="PRK00784.1"/>
    <property type="match status" value="1"/>
</dbReference>
<keyword evidence="3 4" id="KW-0315">Glutamine amidotransferase</keyword>
<dbReference type="Pfam" id="PF07685">
    <property type="entry name" value="GATase_3"/>
    <property type="match status" value="1"/>
</dbReference>
<dbReference type="InterPro" id="IPR004459">
    <property type="entry name" value="CobQ_synth"/>
</dbReference>
<dbReference type="InterPro" id="IPR011698">
    <property type="entry name" value="GATase_3"/>
</dbReference>
<evidence type="ECO:0000259" key="6">
    <source>
        <dbReference type="Pfam" id="PF07685"/>
    </source>
</evidence>
<evidence type="ECO:0000259" key="5">
    <source>
        <dbReference type="Pfam" id="PF01656"/>
    </source>
</evidence>
<name>A0ABV6LK36_9BACI</name>
<gene>
    <name evidence="4" type="primary">cobQ</name>
    <name evidence="7" type="ORF">ACFFGV_03920</name>
</gene>
<reference evidence="7 8" key="1">
    <citation type="submission" date="2024-09" db="EMBL/GenBank/DDBJ databases">
        <authorList>
            <person name="Sun Q."/>
            <person name="Mori K."/>
        </authorList>
    </citation>
    <scope>NUCLEOTIDE SEQUENCE [LARGE SCALE GENOMIC DNA]</scope>
    <source>
        <strain evidence="7 8">NCAIM B.02529</strain>
    </source>
</reference>
<organism evidence="7 8">
    <name type="scientific">Pontibacillus salicampi</name>
    <dbReference type="NCBI Taxonomy" id="1449801"/>
    <lineage>
        <taxon>Bacteria</taxon>
        <taxon>Bacillati</taxon>
        <taxon>Bacillota</taxon>
        <taxon>Bacilli</taxon>
        <taxon>Bacillales</taxon>
        <taxon>Bacillaceae</taxon>
        <taxon>Pontibacillus</taxon>
    </lineage>
</organism>
<feature type="active site" evidence="4">
    <location>
        <position position="429"/>
    </location>
</feature>
<dbReference type="PROSITE" id="PS51274">
    <property type="entry name" value="GATASE_COBBQ"/>
    <property type="match status" value="1"/>
</dbReference>
<evidence type="ECO:0000313" key="8">
    <source>
        <dbReference type="Proteomes" id="UP001589836"/>
    </source>
</evidence>
<evidence type="ECO:0000256" key="2">
    <source>
        <dbReference type="ARBA" id="ARBA00022573"/>
    </source>
</evidence>
<sequence length="491" mass="55551">MKGVMIQGTSSNVGKSIVVTALCRWLSNHGYKVTPFKSQNMSNNSYVTRAGTEIGRAQGVQAEASRTTAIPEMNPILLKPRNDQRAEVICLGESIHTYSGMEYRDAFYDKGKASILHSLQQLEKQFDYIIIEGAGSPVEVNLNDKELVNMSIAEMADVPVILVADIDRGGVFASIVGTLQLLSEHQRKRVKGIIINKFRGDRQLFEDGVEWIENYTGIKVLGIMPHVDHHIEAEDSLSLREKRTTPHKTKIDLAVVALPYLSNFTDIDPFYLEADVDIRYVYRQEDLGSPDALIIPGTRSTMEDLQQLRSSGLEQAIMNYIQQGGTIAGICGGYQMLSTTLVEEEKVMDGIGILPMTTYFHRKKVTRRVEGNLHPKSGFGTYSIEGFEIHLGDSKWDHWEHGFPPLFQINEKKEGVVVDNGRIIGTHLHHCFHNDTFRTSWLNRIRGENGFPIREYTVRKKDPYDEMAHIFAAHMNMNELWDIINQRENSL</sequence>
<dbReference type="SUPFAM" id="SSF52540">
    <property type="entry name" value="P-loop containing nucleoside triphosphate hydrolases"/>
    <property type="match status" value="1"/>
</dbReference>
<feature type="domain" description="CobB/CobQ-like glutamine amidotransferase" evidence="6">
    <location>
        <begin position="253"/>
        <end position="436"/>
    </location>
</feature>
<keyword evidence="8" id="KW-1185">Reference proteome</keyword>
<dbReference type="Pfam" id="PF01656">
    <property type="entry name" value="CbiA"/>
    <property type="match status" value="1"/>
</dbReference>
<dbReference type="CDD" id="cd05389">
    <property type="entry name" value="CobQ_N"/>
    <property type="match status" value="1"/>
</dbReference>
<comment type="caution">
    <text evidence="7">The sequence shown here is derived from an EMBL/GenBank/DDBJ whole genome shotgun (WGS) entry which is preliminary data.</text>
</comment>
<evidence type="ECO:0000256" key="3">
    <source>
        <dbReference type="ARBA" id="ARBA00022962"/>
    </source>
</evidence>
<proteinExistence type="inferred from homology"/>
<dbReference type="Gene3D" id="3.40.50.300">
    <property type="entry name" value="P-loop containing nucleotide triphosphate hydrolases"/>
    <property type="match status" value="1"/>
</dbReference>
<feature type="domain" description="CobQ/CobB/MinD/ParA nucleotide binding" evidence="5">
    <location>
        <begin position="4"/>
        <end position="235"/>
    </location>
</feature>
<dbReference type="RefSeq" id="WP_377345264.1">
    <property type="nucleotide sequence ID" value="NZ_JBHLTP010000003.1"/>
</dbReference>
<dbReference type="HAMAP" id="MF_00028">
    <property type="entry name" value="CobQ"/>
    <property type="match status" value="1"/>
</dbReference>
<comment type="function">
    <text evidence="4">Catalyzes amidations at positions B, D, E, and G on adenosylcobyrinic A,C-diamide. NH(2) groups are provided by glutamine, and one molecule of ATP is hydrogenolyzed for each amidation.</text>
</comment>
<evidence type="ECO:0000256" key="1">
    <source>
        <dbReference type="ARBA" id="ARBA00004953"/>
    </source>
</evidence>
<dbReference type="Proteomes" id="UP001589836">
    <property type="component" value="Unassembled WGS sequence"/>
</dbReference>
<feature type="active site" description="Nucleophile" evidence="4">
    <location>
        <position position="331"/>
    </location>
</feature>